<organism evidence="11 12">
    <name type="scientific">Leptotrombidium deliense</name>
    <dbReference type="NCBI Taxonomy" id="299467"/>
    <lineage>
        <taxon>Eukaryota</taxon>
        <taxon>Metazoa</taxon>
        <taxon>Ecdysozoa</taxon>
        <taxon>Arthropoda</taxon>
        <taxon>Chelicerata</taxon>
        <taxon>Arachnida</taxon>
        <taxon>Acari</taxon>
        <taxon>Acariformes</taxon>
        <taxon>Trombidiformes</taxon>
        <taxon>Prostigmata</taxon>
        <taxon>Anystina</taxon>
        <taxon>Parasitengona</taxon>
        <taxon>Trombiculoidea</taxon>
        <taxon>Trombiculidae</taxon>
        <taxon>Leptotrombidium</taxon>
    </lineage>
</organism>
<dbReference type="Proteomes" id="UP000288716">
    <property type="component" value="Unassembled WGS sequence"/>
</dbReference>
<dbReference type="SUPFAM" id="SSF81338">
    <property type="entry name" value="Aquaporin-like"/>
    <property type="match status" value="1"/>
</dbReference>
<dbReference type="InterPro" id="IPR050363">
    <property type="entry name" value="MIP/Aquaporin"/>
</dbReference>
<reference evidence="11 12" key="1">
    <citation type="journal article" date="2018" name="Gigascience">
        <title>Genomes of trombidid mites reveal novel predicted allergens and laterally-transferred genes associated with secondary metabolism.</title>
        <authorList>
            <person name="Dong X."/>
            <person name="Chaisiri K."/>
            <person name="Xia D."/>
            <person name="Armstrong S.D."/>
            <person name="Fang Y."/>
            <person name="Donnelly M.J."/>
            <person name="Kadowaki T."/>
            <person name="McGarry J.W."/>
            <person name="Darby A.C."/>
            <person name="Makepeace B.L."/>
        </authorList>
    </citation>
    <scope>NUCLEOTIDE SEQUENCE [LARGE SCALE GENOMIC DNA]</scope>
    <source>
        <strain evidence="11">UoL-UT</strain>
    </source>
</reference>
<feature type="transmembrane region" description="Helical" evidence="10">
    <location>
        <begin position="12"/>
        <end position="30"/>
    </location>
</feature>
<dbReference type="Gene3D" id="1.20.1080.10">
    <property type="entry name" value="Glycerol uptake facilitator protein"/>
    <property type="match status" value="1"/>
</dbReference>
<dbReference type="InterPro" id="IPR023271">
    <property type="entry name" value="Aquaporin-like"/>
</dbReference>
<comment type="similarity">
    <text evidence="2 8">Belongs to the MIP/aquaporin (TC 1.A.8) family.</text>
</comment>
<name>A0A443SFS5_9ACAR</name>
<comment type="function">
    <text evidence="7">Aquaglyceroporin that may modulate the water content and osmolytes during anhydrobiosis.</text>
</comment>
<comment type="caution">
    <text evidence="11">The sequence shown here is derived from an EMBL/GenBank/DDBJ whole genome shotgun (WGS) entry which is preliminary data.</text>
</comment>
<dbReference type="Pfam" id="PF00230">
    <property type="entry name" value="MIP"/>
    <property type="match status" value="1"/>
</dbReference>
<evidence type="ECO:0000256" key="7">
    <source>
        <dbReference type="ARBA" id="ARBA00045280"/>
    </source>
</evidence>
<dbReference type="AlphaFoldDB" id="A0A443SFS5"/>
<evidence type="ECO:0000256" key="1">
    <source>
        <dbReference type="ARBA" id="ARBA00004141"/>
    </source>
</evidence>
<feature type="transmembrane region" description="Helical" evidence="10">
    <location>
        <begin position="157"/>
        <end position="176"/>
    </location>
</feature>
<dbReference type="InterPro" id="IPR000425">
    <property type="entry name" value="MIP"/>
</dbReference>
<evidence type="ECO:0000256" key="2">
    <source>
        <dbReference type="ARBA" id="ARBA00006175"/>
    </source>
</evidence>
<evidence type="ECO:0000256" key="4">
    <source>
        <dbReference type="ARBA" id="ARBA00022692"/>
    </source>
</evidence>
<keyword evidence="12" id="KW-1185">Reference proteome</keyword>
<feature type="transmembrane region" description="Helical" evidence="10">
    <location>
        <begin position="188"/>
        <end position="207"/>
    </location>
</feature>
<feature type="transmembrane region" description="Helical" evidence="10">
    <location>
        <begin position="219"/>
        <end position="236"/>
    </location>
</feature>
<protein>
    <submittedName>
        <fullName evidence="11">Aquaporin-9-like protein</fullName>
    </submittedName>
</protein>
<dbReference type="EMBL" id="NCKV01002810">
    <property type="protein sequence ID" value="RWS26379.1"/>
    <property type="molecule type" value="Genomic_DNA"/>
</dbReference>
<dbReference type="PRINTS" id="PR00783">
    <property type="entry name" value="MINTRINSICP"/>
</dbReference>
<evidence type="ECO:0000256" key="9">
    <source>
        <dbReference type="SAM" id="MobiDB-lite"/>
    </source>
</evidence>
<keyword evidence="6 10" id="KW-0472">Membrane</keyword>
<feature type="compositionally biased region" description="Low complexity" evidence="9">
    <location>
        <begin position="275"/>
        <end position="294"/>
    </location>
</feature>
<dbReference type="GO" id="GO:0015254">
    <property type="term" value="F:glycerol channel activity"/>
    <property type="evidence" value="ECO:0007669"/>
    <property type="project" value="TreeGrafter"/>
</dbReference>
<feature type="transmembrane region" description="Helical" evidence="10">
    <location>
        <begin position="79"/>
        <end position="95"/>
    </location>
</feature>
<feature type="transmembrane region" description="Helical" evidence="10">
    <location>
        <begin position="242"/>
        <end position="262"/>
    </location>
</feature>
<gene>
    <name evidence="11" type="ORF">B4U80_11231</name>
</gene>
<dbReference type="OrthoDB" id="3222at2759"/>
<keyword evidence="5 10" id="KW-1133">Transmembrane helix</keyword>
<evidence type="ECO:0000256" key="10">
    <source>
        <dbReference type="SAM" id="Phobius"/>
    </source>
</evidence>
<feature type="transmembrane region" description="Helical" evidence="10">
    <location>
        <begin position="50"/>
        <end position="72"/>
    </location>
</feature>
<dbReference type="GO" id="GO:0015250">
    <property type="term" value="F:water channel activity"/>
    <property type="evidence" value="ECO:0007669"/>
    <property type="project" value="TreeGrafter"/>
</dbReference>
<dbReference type="STRING" id="299467.A0A443SFS5"/>
<dbReference type="GO" id="GO:0005886">
    <property type="term" value="C:plasma membrane"/>
    <property type="evidence" value="ECO:0007669"/>
    <property type="project" value="TreeGrafter"/>
</dbReference>
<feature type="transmembrane region" description="Helical" evidence="10">
    <location>
        <begin position="101"/>
        <end position="118"/>
    </location>
</feature>
<dbReference type="PANTHER" id="PTHR43829:SF9">
    <property type="entry name" value="AQUAPORIN-9"/>
    <property type="match status" value="1"/>
</dbReference>
<sequence length="309" mass="32274">MGLEDSIRIKNNLIRATIAEFVGTLLLVFVSHSVGVAYSTVTMSTQGDPAAILMGATFGGGLSVFISLAAVINISGGHLNPAVTIGFAVTGQFSWVHVGPYLAAQYLAGFIAACLLYLTHYDLIEIVHENYANDSALGHGKTAHIFASAPAPHASNWGCFIQTFFGDTVLLIGIAAVVDVKNLGAPRWFYALGIAVCLIVVSVAFSGNGGPSLNPAADFPCRVFAWIAGWGAVIWAPLNGHYWYLTGLIAPHLGAAFGLLFYKVLIGAHFPRDSSAASTSTAASSSSTQATSSSAHHDMPVPKEAPAQP</sequence>
<evidence type="ECO:0000256" key="6">
    <source>
        <dbReference type="ARBA" id="ARBA00023136"/>
    </source>
</evidence>
<evidence type="ECO:0000256" key="3">
    <source>
        <dbReference type="ARBA" id="ARBA00022448"/>
    </source>
</evidence>
<keyword evidence="3 8" id="KW-0813">Transport</keyword>
<dbReference type="PROSITE" id="PS00221">
    <property type="entry name" value="MIP"/>
    <property type="match status" value="1"/>
</dbReference>
<dbReference type="InterPro" id="IPR022357">
    <property type="entry name" value="MIP_CS"/>
</dbReference>
<proteinExistence type="inferred from homology"/>
<keyword evidence="4 8" id="KW-0812">Transmembrane</keyword>
<evidence type="ECO:0000313" key="11">
    <source>
        <dbReference type="EMBL" id="RWS26379.1"/>
    </source>
</evidence>
<feature type="region of interest" description="Disordered" evidence="9">
    <location>
        <begin position="275"/>
        <end position="309"/>
    </location>
</feature>
<dbReference type="VEuPathDB" id="VectorBase:LDEU005662"/>
<evidence type="ECO:0000256" key="5">
    <source>
        <dbReference type="ARBA" id="ARBA00022989"/>
    </source>
</evidence>
<comment type="subcellular location">
    <subcellularLocation>
        <location evidence="1">Membrane</location>
        <topology evidence="1">Multi-pass membrane protein</topology>
    </subcellularLocation>
</comment>
<evidence type="ECO:0000256" key="8">
    <source>
        <dbReference type="RuleBase" id="RU000477"/>
    </source>
</evidence>
<dbReference type="PANTHER" id="PTHR43829">
    <property type="entry name" value="AQUAPORIN OR AQUAGLYCEROPORIN RELATED"/>
    <property type="match status" value="1"/>
</dbReference>
<accession>A0A443SFS5</accession>
<evidence type="ECO:0000313" key="12">
    <source>
        <dbReference type="Proteomes" id="UP000288716"/>
    </source>
</evidence>